<dbReference type="Proteomes" id="UP001292094">
    <property type="component" value="Unassembled WGS sequence"/>
</dbReference>
<gene>
    <name evidence="1" type="ORF">Pmani_017746</name>
</gene>
<dbReference type="GO" id="GO:0005739">
    <property type="term" value="C:mitochondrion"/>
    <property type="evidence" value="ECO:0007669"/>
    <property type="project" value="TreeGrafter"/>
</dbReference>
<protein>
    <submittedName>
        <fullName evidence="1">Uncharacterized protein</fullName>
    </submittedName>
</protein>
<evidence type="ECO:0000313" key="2">
    <source>
        <dbReference type="Proteomes" id="UP001292094"/>
    </source>
</evidence>
<organism evidence="1 2">
    <name type="scientific">Petrolisthes manimaculis</name>
    <dbReference type="NCBI Taxonomy" id="1843537"/>
    <lineage>
        <taxon>Eukaryota</taxon>
        <taxon>Metazoa</taxon>
        <taxon>Ecdysozoa</taxon>
        <taxon>Arthropoda</taxon>
        <taxon>Crustacea</taxon>
        <taxon>Multicrustacea</taxon>
        <taxon>Malacostraca</taxon>
        <taxon>Eumalacostraca</taxon>
        <taxon>Eucarida</taxon>
        <taxon>Decapoda</taxon>
        <taxon>Pleocyemata</taxon>
        <taxon>Anomura</taxon>
        <taxon>Galatheoidea</taxon>
        <taxon>Porcellanidae</taxon>
        <taxon>Petrolisthes</taxon>
    </lineage>
</organism>
<dbReference type="CDD" id="cd03133">
    <property type="entry name" value="GATase1_ES1"/>
    <property type="match status" value="1"/>
</dbReference>
<proteinExistence type="predicted"/>
<comment type="caution">
    <text evidence="1">The sequence shown here is derived from an EMBL/GenBank/DDBJ whole genome shotgun (WGS) entry which is preliminary data.</text>
</comment>
<dbReference type="NCBIfam" id="NF008747">
    <property type="entry name" value="PRK11780.1"/>
    <property type="match status" value="1"/>
</dbReference>
<dbReference type="SUPFAM" id="SSF52317">
    <property type="entry name" value="Class I glutamine amidotransferase-like"/>
    <property type="match status" value="1"/>
</dbReference>
<dbReference type="AlphaFoldDB" id="A0AAE1PPF9"/>
<sequence length="253" mass="26124">MFNLLRTVTKTTGTRLFSTSHTMQAPTVAVVLSGSGVYDGSEIHEASAALVSLTRAGAEAVCYAPDTPQLHVINHIKGAPAEGESRNVMVESARITRGPVKPLTELSSASADAVFLPGGFGAAKNLSDFAVKGGDMSVNSEVERVIKDFHGAGKPIGLCCIAPIVAAKVLGSSGVTLTLGKADDGSGKWPYAGSIDVAKGFGANAVEKSVDEIAVDEVNRVVTTPAFMYEGKFHEIHDGVAKAIAALLSLINS</sequence>
<keyword evidence="2" id="KW-1185">Reference proteome</keyword>
<dbReference type="PANTHER" id="PTHR10224:SF17">
    <property type="entry name" value="DJ-1_PFPI DOMAIN-CONTAINING PROTEIN"/>
    <property type="match status" value="1"/>
</dbReference>
<name>A0AAE1PPF9_9EUCA</name>
<dbReference type="PANTHER" id="PTHR10224">
    <property type="entry name" value="ES1 PROTEIN HOMOLOG, MITOCHONDRIAL"/>
    <property type="match status" value="1"/>
</dbReference>
<accession>A0AAE1PPF9</accession>
<dbReference type="InterPro" id="IPR029062">
    <property type="entry name" value="Class_I_gatase-like"/>
</dbReference>
<evidence type="ECO:0000313" key="1">
    <source>
        <dbReference type="EMBL" id="KAK4310717.1"/>
    </source>
</evidence>
<dbReference type="Gene3D" id="3.40.50.880">
    <property type="match status" value="1"/>
</dbReference>
<dbReference type="EMBL" id="JAWZYT010001603">
    <property type="protein sequence ID" value="KAK4310717.1"/>
    <property type="molecule type" value="Genomic_DNA"/>
</dbReference>
<reference evidence="1" key="1">
    <citation type="submission" date="2023-11" db="EMBL/GenBank/DDBJ databases">
        <title>Genome assemblies of two species of porcelain crab, Petrolisthes cinctipes and Petrolisthes manimaculis (Anomura: Porcellanidae).</title>
        <authorList>
            <person name="Angst P."/>
        </authorList>
    </citation>
    <scope>NUCLEOTIDE SEQUENCE</scope>
    <source>
        <strain evidence="1">PB745_02</strain>
        <tissue evidence="1">Gill</tissue>
    </source>
</reference>